<dbReference type="GO" id="GO:0036297">
    <property type="term" value="P:interstrand cross-link repair"/>
    <property type="evidence" value="ECO:0007669"/>
    <property type="project" value="TreeGrafter"/>
</dbReference>
<dbReference type="InterPro" id="IPR052003">
    <property type="entry name" value="HR_DNA-Binding_Protein"/>
</dbReference>
<dbReference type="GO" id="GO:0003690">
    <property type="term" value="F:double-stranded DNA binding"/>
    <property type="evidence" value="ECO:0007669"/>
    <property type="project" value="TreeGrafter"/>
</dbReference>
<dbReference type="GO" id="GO:0000724">
    <property type="term" value="P:double-strand break repair via homologous recombination"/>
    <property type="evidence" value="ECO:0007669"/>
    <property type="project" value="TreeGrafter"/>
</dbReference>
<name>A0AAV7C5P8_ENGPU</name>
<evidence type="ECO:0000313" key="3">
    <source>
        <dbReference type="EMBL" id="KAG8579742.1"/>
    </source>
</evidence>
<evidence type="ECO:0000259" key="2">
    <source>
        <dbReference type="Pfam" id="PF15696"/>
    </source>
</evidence>
<dbReference type="PANTHER" id="PTHR15361:SF4">
    <property type="entry name" value="RAD51-ASSOCIATED PROTEIN 1"/>
    <property type="match status" value="1"/>
</dbReference>
<dbReference type="PANTHER" id="PTHR15361">
    <property type="entry name" value="RAD51/NUKS-INTERACTING PROTEIN"/>
    <property type="match status" value="1"/>
</dbReference>
<dbReference type="InterPro" id="IPR031419">
    <property type="entry name" value="RAD51_interact"/>
</dbReference>
<comment type="caution">
    <text evidence="3">The sequence shown here is derived from an EMBL/GenBank/DDBJ whole genome shotgun (WGS) entry which is preliminary data.</text>
</comment>
<dbReference type="EMBL" id="WNYA01000004">
    <property type="protein sequence ID" value="KAG8579741.1"/>
    <property type="molecule type" value="Genomic_DNA"/>
</dbReference>
<feature type="compositionally biased region" description="Basic residues" evidence="1">
    <location>
        <begin position="203"/>
        <end position="219"/>
    </location>
</feature>
<feature type="compositionally biased region" description="Low complexity" evidence="1">
    <location>
        <begin position="251"/>
        <end position="270"/>
    </location>
</feature>
<keyword evidence="4" id="KW-1185">Reference proteome</keyword>
<feature type="region of interest" description="Disordered" evidence="1">
    <location>
        <begin position="45"/>
        <end position="69"/>
    </location>
</feature>
<feature type="compositionally biased region" description="Polar residues" evidence="1">
    <location>
        <begin position="120"/>
        <end position="129"/>
    </location>
</feature>
<feature type="domain" description="RAD51 interacting motif" evidence="2">
    <location>
        <begin position="281"/>
        <end position="318"/>
    </location>
</feature>
<sequence>MDRPSRNKKSVDYSQFLELEDDDGDFAVSAPVSKKARVEIKKEKKEKTVKKIHKEEVTPNNSQNKRLPLTDKLYQRDLEVALALSVKETSVIIENDENTPSNGALEDAHRSIKDPDVAETSFSNCSIDSGSLGLDEITDDNEDASRARGRRQAASKAITEQRKLLTEESGDEEEADEFNPVADDDSESDSSFSGEDEEFEVKKSKKPATSKAAKQKPKREKKEKTMSKTQKTAPLTPITIKIKPMPERKAPVSSPAASRPSVHSHSSPPVGMKRPTWTPPASSGAVRSPLGGAAVRSPNQGLRLGLSRLARVKPLHPTPALH</sequence>
<protein>
    <recommendedName>
        <fullName evidence="2">RAD51 interacting motif domain-containing protein</fullName>
    </recommendedName>
</protein>
<feature type="region of interest" description="Disordered" evidence="1">
    <location>
        <begin position="95"/>
        <end position="322"/>
    </location>
</feature>
<feature type="compositionally biased region" description="Acidic residues" evidence="1">
    <location>
        <begin position="168"/>
        <end position="199"/>
    </location>
</feature>
<evidence type="ECO:0000313" key="4">
    <source>
        <dbReference type="Proteomes" id="UP000824782"/>
    </source>
</evidence>
<proteinExistence type="predicted"/>
<gene>
    <name evidence="3" type="ORF">GDO81_011038</name>
</gene>
<evidence type="ECO:0000256" key="1">
    <source>
        <dbReference type="SAM" id="MobiDB-lite"/>
    </source>
</evidence>
<dbReference type="EMBL" id="WNYA01000004">
    <property type="protein sequence ID" value="KAG8579742.1"/>
    <property type="molecule type" value="Genomic_DNA"/>
</dbReference>
<dbReference type="GO" id="GO:0003697">
    <property type="term" value="F:single-stranded DNA binding"/>
    <property type="evidence" value="ECO:0007669"/>
    <property type="project" value="TreeGrafter"/>
</dbReference>
<organism evidence="3 4">
    <name type="scientific">Engystomops pustulosus</name>
    <name type="common">Tungara frog</name>
    <name type="synonym">Physalaemus pustulosus</name>
    <dbReference type="NCBI Taxonomy" id="76066"/>
    <lineage>
        <taxon>Eukaryota</taxon>
        <taxon>Metazoa</taxon>
        <taxon>Chordata</taxon>
        <taxon>Craniata</taxon>
        <taxon>Vertebrata</taxon>
        <taxon>Euteleostomi</taxon>
        <taxon>Amphibia</taxon>
        <taxon>Batrachia</taxon>
        <taxon>Anura</taxon>
        <taxon>Neobatrachia</taxon>
        <taxon>Hyloidea</taxon>
        <taxon>Leptodactylidae</taxon>
        <taxon>Leiuperinae</taxon>
        <taxon>Engystomops</taxon>
    </lineage>
</organism>
<feature type="compositionally biased region" description="Basic and acidic residues" evidence="1">
    <location>
        <begin position="106"/>
        <end position="116"/>
    </location>
</feature>
<dbReference type="Proteomes" id="UP000824782">
    <property type="component" value="Unassembled WGS sequence"/>
</dbReference>
<dbReference type="AlphaFoldDB" id="A0AAV7C5P8"/>
<dbReference type="Pfam" id="PF15696">
    <property type="entry name" value="RAD51_interact"/>
    <property type="match status" value="1"/>
</dbReference>
<accession>A0AAV7C5P8</accession>
<reference evidence="3" key="1">
    <citation type="thesis" date="2020" institute="ProQuest LLC" country="789 East Eisenhower Parkway, Ann Arbor, MI, USA">
        <title>Comparative Genomics and Chromosome Evolution.</title>
        <authorList>
            <person name="Mudd A.B."/>
        </authorList>
    </citation>
    <scope>NUCLEOTIDE SEQUENCE</scope>
    <source>
        <strain evidence="3">237g6f4</strain>
        <tissue evidence="3">Blood</tissue>
    </source>
</reference>